<evidence type="ECO:0000256" key="1">
    <source>
        <dbReference type="ARBA" id="ARBA00001936"/>
    </source>
</evidence>
<evidence type="ECO:0000313" key="7">
    <source>
        <dbReference type="EMBL" id="RCK41047.1"/>
    </source>
</evidence>
<dbReference type="InterPro" id="IPR020476">
    <property type="entry name" value="Nudix_hydrolase"/>
</dbReference>
<dbReference type="HAMAP" id="MF_00298">
    <property type="entry name" value="Nudix_RppH"/>
    <property type="match status" value="1"/>
</dbReference>
<dbReference type="PANTHER" id="PTHR11839:SF22">
    <property type="entry name" value="NUDIX HYDROLASE 26, CHLOROPLASTIC"/>
    <property type="match status" value="1"/>
</dbReference>
<dbReference type="PANTHER" id="PTHR11839">
    <property type="entry name" value="UDP/ADP-SUGAR PYROPHOSPHATASE"/>
    <property type="match status" value="1"/>
</dbReference>
<keyword evidence="3 4" id="KW-0378">Hydrolase</keyword>
<dbReference type="PRINTS" id="PR00502">
    <property type="entry name" value="NUDIXFAMILY"/>
</dbReference>
<organism evidence="7 8">
    <name type="scientific">Thalassospira profundimaris</name>
    <dbReference type="NCBI Taxonomy" id="502049"/>
    <lineage>
        <taxon>Bacteria</taxon>
        <taxon>Pseudomonadati</taxon>
        <taxon>Pseudomonadota</taxon>
        <taxon>Alphaproteobacteria</taxon>
        <taxon>Rhodospirillales</taxon>
        <taxon>Thalassospiraceae</taxon>
        <taxon>Thalassospira</taxon>
    </lineage>
</organism>
<dbReference type="RefSeq" id="WP_114090583.1">
    <property type="nucleotide sequence ID" value="NZ_JPWH01000035.1"/>
</dbReference>
<reference evidence="7 8" key="1">
    <citation type="submission" date="2014-07" db="EMBL/GenBank/DDBJ databases">
        <title>Draft genome sequence of Thalassospira profundimaris S25-3-2.</title>
        <authorList>
            <person name="Lai Q."/>
            <person name="Shao Z."/>
        </authorList>
    </citation>
    <scope>NUCLEOTIDE SEQUENCE [LARGE SCALE GENOMIC DNA]</scope>
    <source>
        <strain evidence="7 8">S25-3-2</strain>
    </source>
</reference>
<comment type="cofactor">
    <cofactor evidence="1">
        <name>Mn(2+)</name>
        <dbReference type="ChEBI" id="CHEBI:29035"/>
    </cofactor>
</comment>
<dbReference type="PROSITE" id="PS51462">
    <property type="entry name" value="NUDIX"/>
    <property type="match status" value="1"/>
</dbReference>
<dbReference type="Pfam" id="PF00293">
    <property type="entry name" value="NUDIX"/>
    <property type="match status" value="1"/>
</dbReference>
<evidence type="ECO:0000256" key="3">
    <source>
        <dbReference type="ARBA" id="ARBA00022801"/>
    </source>
</evidence>
<comment type="cofactor">
    <cofactor evidence="4">
        <name>a divalent metal cation</name>
        <dbReference type="ChEBI" id="CHEBI:60240"/>
    </cofactor>
</comment>
<feature type="domain" description="Nudix hydrolase" evidence="6">
    <location>
        <begin position="42"/>
        <end position="183"/>
    </location>
</feature>
<comment type="similarity">
    <text evidence="4">Belongs to the Nudix hydrolase family. RppH subfamily.</text>
</comment>
<dbReference type="SUPFAM" id="SSF55811">
    <property type="entry name" value="Nudix"/>
    <property type="match status" value="1"/>
</dbReference>
<dbReference type="GO" id="GO:0034432">
    <property type="term" value="F:bis(5'-adenosyl)-pentaphosphatase activity"/>
    <property type="evidence" value="ECO:0007669"/>
    <property type="project" value="TreeGrafter"/>
</dbReference>
<dbReference type="InterPro" id="IPR015797">
    <property type="entry name" value="NUDIX_hydrolase-like_dom_sf"/>
</dbReference>
<dbReference type="CDD" id="cd03671">
    <property type="entry name" value="NUDIX_Ap4A_hydrolase_plant_like"/>
    <property type="match status" value="1"/>
</dbReference>
<proteinExistence type="inferred from homology"/>
<gene>
    <name evidence="4" type="primary">rppH</name>
    <name evidence="4" type="synonym">nudH</name>
    <name evidence="7" type="ORF">TH25_23810</name>
</gene>
<evidence type="ECO:0000313" key="8">
    <source>
        <dbReference type="Proteomes" id="UP000252517"/>
    </source>
</evidence>
<dbReference type="EC" id="3.6.1.-" evidence="4"/>
<evidence type="ECO:0000256" key="4">
    <source>
        <dbReference type="HAMAP-Rule" id="MF_00298"/>
    </source>
</evidence>
<feature type="short sequence motif" description="Nudix box" evidence="4">
    <location>
        <begin position="75"/>
        <end position="96"/>
    </location>
</feature>
<dbReference type="Gene3D" id="3.90.79.10">
    <property type="entry name" value="Nucleoside Triphosphate Pyrophosphohydrolase"/>
    <property type="match status" value="1"/>
</dbReference>
<dbReference type="InterPro" id="IPR022927">
    <property type="entry name" value="RppH"/>
</dbReference>
<evidence type="ECO:0000256" key="5">
    <source>
        <dbReference type="SAM" id="MobiDB-lite"/>
    </source>
</evidence>
<sequence>MSKDPDKKAKADKKKKSKKRKTGGLNPPLDAGQSTESTIDLPYRPCVGIALFNDKGDVWIGNRIGFEGAWQLPQGGIDGDETPEQAALRELKEEIGTDKAEIIAETPDWLTYDLPDHLIGKAFGGKYRGQKQKWFAMHYRGEDGDFVIHGKHPEFDAWRWNDFLSLPDLIVPFKRPVYQQLVEIFKTVPDQIKQSEDQA</sequence>
<dbReference type="NCBIfam" id="NF001936">
    <property type="entry name" value="PRK00714.1-3"/>
    <property type="match status" value="1"/>
</dbReference>
<name>A0A367WI03_9PROT</name>
<comment type="function">
    <text evidence="4">Accelerates the degradation of transcripts by removing pyrophosphate from the 5'-end of triphosphorylated RNA, leading to a more labile monophosphorylated state that can stimulate subsequent ribonuclease cleavage.</text>
</comment>
<evidence type="ECO:0000259" key="6">
    <source>
        <dbReference type="PROSITE" id="PS51462"/>
    </source>
</evidence>
<dbReference type="Proteomes" id="UP000252517">
    <property type="component" value="Unassembled WGS sequence"/>
</dbReference>
<comment type="cofactor">
    <cofactor evidence="2">
        <name>Mg(2+)</name>
        <dbReference type="ChEBI" id="CHEBI:18420"/>
    </cofactor>
</comment>
<feature type="region of interest" description="Disordered" evidence="5">
    <location>
        <begin position="1"/>
        <end position="37"/>
    </location>
</feature>
<dbReference type="EMBL" id="JPWH01000035">
    <property type="protein sequence ID" value="RCK41047.1"/>
    <property type="molecule type" value="Genomic_DNA"/>
</dbReference>
<protein>
    <recommendedName>
        <fullName evidence="4">RNA pyrophosphohydrolase</fullName>
        <ecNumber evidence="4">3.6.1.-</ecNumber>
    </recommendedName>
    <alternativeName>
        <fullName evidence="4">(Di)nucleoside polyphosphate hydrolase</fullName>
    </alternativeName>
</protein>
<dbReference type="GO" id="GO:0019693">
    <property type="term" value="P:ribose phosphate metabolic process"/>
    <property type="evidence" value="ECO:0007669"/>
    <property type="project" value="TreeGrafter"/>
</dbReference>
<dbReference type="NCBIfam" id="NF001938">
    <property type="entry name" value="PRK00714.1-5"/>
    <property type="match status" value="1"/>
</dbReference>
<accession>A0A367WI03</accession>
<evidence type="ECO:0000256" key="2">
    <source>
        <dbReference type="ARBA" id="ARBA00001946"/>
    </source>
</evidence>
<dbReference type="GO" id="GO:0008893">
    <property type="term" value="F:guanosine-3',5'-bis(diphosphate) 3'-diphosphatase activity"/>
    <property type="evidence" value="ECO:0007669"/>
    <property type="project" value="TreeGrafter"/>
</dbReference>
<comment type="caution">
    <text evidence="7">The sequence shown here is derived from an EMBL/GenBank/DDBJ whole genome shotgun (WGS) entry which is preliminary data.</text>
</comment>
<dbReference type="OrthoDB" id="9816040at2"/>
<feature type="compositionally biased region" description="Basic residues" evidence="5">
    <location>
        <begin position="10"/>
        <end position="22"/>
    </location>
</feature>
<dbReference type="PROSITE" id="PS00893">
    <property type="entry name" value="NUDIX_BOX"/>
    <property type="match status" value="1"/>
</dbReference>
<dbReference type="InterPro" id="IPR020084">
    <property type="entry name" value="NUDIX_hydrolase_CS"/>
</dbReference>
<dbReference type="GO" id="GO:0006753">
    <property type="term" value="P:nucleoside phosphate metabolic process"/>
    <property type="evidence" value="ECO:0007669"/>
    <property type="project" value="TreeGrafter"/>
</dbReference>
<dbReference type="InterPro" id="IPR000086">
    <property type="entry name" value="NUDIX_hydrolase_dom"/>
</dbReference>
<dbReference type="AlphaFoldDB" id="A0A367WI03"/>